<organism evidence="1 2">
    <name type="scientific">Paraburkholderia phymatum</name>
    <dbReference type="NCBI Taxonomy" id="148447"/>
    <lineage>
        <taxon>Bacteria</taxon>
        <taxon>Pseudomonadati</taxon>
        <taxon>Pseudomonadota</taxon>
        <taxon>Betaproteobacteria</taxon>
        <taxon>Burkholderiales</taxon>
        <taxon>Burkholderiaceae</taxon>
        <taxon>Paraburkholderia</taxon>
    </lineage>
</organism>
<reference evidence="1" key="1">
    <citation type="submission" date="2024-07" db="EMBL/GenBank/DDBJ databases">
        <title>A survey of Mimosa microsymbionts across Brazilian biomes reveals a high diversity of Paraburkholderia nodulating endemic species, but also that Cupriavidus is common as a symbiont of widespread species.</title>
        <authorList>
            <person name="Rouws L."/>
            <person name="Barauna A."/>
            <person name="Beukes C."/>
            <person name="Rouws J.R.C."/>
            <person name="De Faria S.M."/>
            <person name="Gross E."/>
            <person name="Bueno Dos Reis Junior F."/>
            <person name="Simon M.F."/>
            <person name="Maluk M."/>
            <person name="Odee D.W."/>
            <person name="Kenicer G."/>
            <person name="Young J.P.W."/>
            <person name="Reis V.M."/>
            <person name="Zilli J."/>
            <person name="James E.K."/>
        </authorList>
    </citation>
    <scope>NUCLEOTIDE SEQUENCE</scope>
    <source>
        <strain evidence="1">EG181B</strain>
    </source>
</reference>
<name>A0ACC6TY43_9BURK</name>
<keyword evidence="2" id="KW-1185">Reference proteome</keyword>
<dbReference type="Proteomes" id="UP001558850">
    <property type="component" value="Unassembled WGS sequence"/>
</dbReference>
<dbReference type="EC" id="1.-.-.-" evidence="1"/>
<accession>A0ACC6TY43</accession>
<evidence type="ECO:0000313" key="2">
    <source>
        <dbReference type="Proteomes" id="UP001558850"/>
    </source>
</evidence>
<proteinExistence type="predicted"/>
<comment type="caution">
    <text evidence="1">The sequence shown here is derived from an EMBL/GenBank/DDBJ whole genome shotgun (WGS) entry which is preliminary data.</text>
</comment>
<evidence type="ECO:0000313" key="1">
    <source>
        <dbReference type="EMBL" id="MEX3932150.1"/>
    </source>
</evidence>
<keyword evidence="1" id="KW-0560">Oxidoreductase</keyword>
<gene>
    <name evidence="1" type="ORF">AB4Y32_10125</name>
</gene>
<sequence length="325" mass="34930">MTSLSVLDLVMIGEGKELADSLQDALRLARHVEWNGYQRYWVAEHHNMPGIGSAATSLVISHLAAGTATLRIGSGGIMLPNHSPLVVAEQFGTLDSLYPGRIDLGVGRAPGADSATSHAVRGANTAARDLAEDVALLQGYLSDDGSQSIRAIPGRRDVPIWILGSGIYGAHLAAAMGLPFAFASHFAPQLLWQAVAAYRQNFKPSEHLARPYLTLGVNAFAAETREEAAFLASSHFQWVANLHSGNPGPLPKPVDGFVESLSESARYRLMQELSCIAIGTKIEVGNWLRKFIEETGADELMIDARIFDVAARCRSYELVAASLAQ</sequence>
<protein>
    <submittedName>
        <fullName evidence="1">LLM class flavin-dependent oxidoreductase</fullName>
        <ecNumber evidence="1">1.-.-.-</ecNumber>
    </submittedName>
</protein>
<dbReference type="EMBL" id="JBFRCH010000004">
    <property type="protein sequence ID" value="MEX3932150.1"/>
    <property type="molecule type" value="Genomic_DNA"/>
</dbReference>